<feature type="transmembrane region" description="Helical" evidence="1">
    <location>
        <begin position="230"/>
        <end position="250"/>
    </location>
</feature>
<dbReference type="EMBL" id="QJJV01000008">
    <property type="protein sequence ID" value="PXX16199.1"/>
    <property type="molecule type" value="Genomic_DNA"/>
</dbReference>
<proteinExistence type="predicted"/>
<keyword evidence="1" id="KW-0812">Transmembrane</keyword>
<keyword evidence="1" id="KW-0472">Membrane</keyword>
<feature type="transmembrane region" description="Helical" evidence="1">
    <location>
        <begin position="262"/>
        <end position="283"/>
    </location>
</feature>
<reference evidence="2 3" key="1">
    <citation type="submission" date="2018-05" db="EMBL/GenBank/DDBJ databases">
        <title>Genomic Encyclopedia of Type Strains, Phase IV (KMG-V): Genome sequencing to study the core and pangenomes of soil and plant-associated prokaryotes.</title>
        <authorList>
            <person name="Whitman W."/>
        </authorList>
    </citation>
    <scope>NUCLEOTIDE SEQUENCE [LARGE SCALE GENOMIC DNA]</scope>
    <source>
        <strain evidence="2 3">SIr-6563</strain>
    </source>
</reference>
<accession>A0ABX5MP05</accession>
<feature type="transmembrane region" description="Helical" evidence="1">
    <location>
        <begin position="141"/>
        <end position="159"/>
    </location>
</feature>
<feature type="transmembrane region" description="Helical" evidence="1">
    <location>
        <begin position="204"/>
        <end position="224"/>
    </location>
</feature>
<name>A0ABX5MP05_9BURK</name>
<dbReference type="Proteomes" id="UP000247515">
    <property type="component" value="Unassembled WGS sequence"/>
</dbReference>
<evidence type="ECO:0000313" key="3">
    <source>
        <dbReference type="Proteomes" id="UP000247515"/>
    </source>
</evidence>
<sequence length="397" mass="43369">MQGAFFELVGVTYEYAMALLIALSMFLTCLVYAFLRRFDCRNWAIFCGLVVYVLMPQLTSAQLWWSASVHTLFSTALILASAVCLAGPDGRGPTRAGRIMSVVYFGFALLFTAKVAVALVFLVGVFLYTQRGKSSREALPQAVRVLLPFVAPLVVYAWLVMRFSPAPGGPVATHNLDVIIPYAWTQISDTTLAAMVGLGRHGIATPWATLVAAVLVLFIMTTGARREPAILLLWAGSLGYIVASSAMIAIERAAVFPEGAYLPRYCVENVTFLVMVSVVALSRSELGTGGRWVAVLAAVVVACNLQVQSAKTAPDGMIAFARQYVSNLKSSLRDVESAPDVVVLDSVVPEELMPAWMQQYRRIDMFLPLFTSRYEIAGPERATYQVDRSGRLEKIAR</sequence>
<feature type="transmembrane region" description="Helical" evidence="1">
    <location>
        <begin position="15"/>
        <end position="35"/>
    </location>
</feature>
<keyword evidence="3" id="KW-1185">Reference proteome</keyword>
<keyword evidence="1" id="KW-1133">Transmembrane helix</keyword>
<evidence type="ECO:0000256" key="1">
    <source>
        <dbReference type="SAM" id="Phobius"/>
    </source>
</evidence>
<feature type="transmembrane region" description="Helical" evidence="1">
    <location>
        <begin position="42"/>
        <end position="65"/>
    </location>
</feature>
<comment type="caution">
    <text evidence="2">The sequence shown here is derived from an EMBL/GenBank/DDBJ whole genome shotgun (WGS) entry which is preliminary data.</text>
</comment>
<organism evidence="2 3">
    <name type="scientific">Paraburkholderia tropica</name>
    <dbReference type="NCBI Taxonomy" id="92647"/>
    <lineage>
        <taxon>Bacteria</taxon>
        <taxon>Pseudomonadati</taxon>
        <taxon>Pseudomonadota</taxon>
        <taxon>Betaproteobacteria</taxon>
        <taxon>Burkholderiales</taxon>
        <taxon>Burkholderiaceae</taxon>
        <taxon>Paraburkholderia</taxon>
    </lineage>
</organism>
<feature type="transmembrane region" description="Helical" evidence="1">
    <location>
        <begin position="102"/>
        <end position="129"/>
    </location>
</feature>
<protein>
    <submittedName>
        <fullName evidence="2">Uncharacterized protein</fullName>
    </submittedName>
</protein>
<evidence type="ECO:0000313" key="2">
    <source>
        <dbReference type="EMBL" id="PXX16199.1"/>
    </source>
</evidence>
<gene>
    <name evidence="2" type="ORF">C7400_1085</name>
</gene>